<dbReference type="Proteomes" id="UP000199800">
    <property type="component" value="Unassembled WGS sequence"/>
</dbReference>
<evidence type="ECO:0000256" key="1">
    <source>
        <dbReference type="ARBA" id="ARBA00008635"/>
    </source>
</evidence>
<protein>
    <submittedName>
        <fullName evidence="4">Uncharacterized damage-inducible protein DinB (Forms a four-helix bundle)</fullName>
    </submittedName>
</protein>
<proteinExistence type="inferred from homology"/>
<dbReference type="InterPro" id="IPR034660">
    <property type="entry name" value="DinB/YfiT-like"/>
</dbReference>
<keyword evidence="2 3" id="KW-0479">Metal-binding</keyword>
<dbReference type="InterPro" id="IPR007837">
    <property type="entry name" value="DinB"/>
</dbReference>
<dbReference type="STRING" id="29364.SAMN04487772_10368"/>
<dbReference type="RefSeq" id="WP_092476128.1">
    <property type="nucleotide sequence ID" value="NZ_FOHN01000003.1"/>
</dbReference>
<dbReference type="GO" id="GO:0046872">
    <property type="term" value="F:metal ion binding"/>
    <property type="evidence" value="ECO:0007669"/>
    <property type="project" value="UniProtKB-KW"/>
</dbReference>
<dbReference type="EMBL" id="FOHN01000003">
    <property type="protein sequence ID" value="SES78064.1"/>
    <property type="molecule type" value="Genomic_DNA"/>
</dbReference>
<comment type="similarity">
    <text evidence="1">Belongs to the DinB family.</text>
</comment>
<gene>
    <name evidence="4" type="ORF">SAMN04487772_10368</name>
</gene>
<name>A0A1H9Z969_9FIRM</name>
<evidence type="ECO:0000256" key="2">
    <source>
        <dbReference type="ARBA" id="ARBA00022723"/>
    </source>
</evidence>
<dbReference type="SUPFAM" id="SSF109854">
    <property type="entry name" value="DinB/YfiT-like putative metalloenzymes"/>
    <property type="match status" value="1"/>
</dbReference>
<dbReference type="AlphaFoldDB" id="A0A1H9Z969"/>
<sequence length="158" mass="18350">MLNDFLLTFAANRAVTYQILNKLSEEELNKKWNRPGLDTFSKHFQEMAVVTNAYADAMVTGNMDFSGVPDVFGFSDSVSKKELEKMLKDSDKKLEKIVKDKTYRESVFWFDMDLPVTQHFVNIISHEIFHQGMMTMFMYQSGIKMPQELVDNWSLPEA</sequence>
<accession>A0A1H9Z969</accession>
<dbReference type="OrthoDB" id="119432at2"/>
<dbReference type="Pfam" id="PF05163">
    <property type="entry name" value="DinB"/>
    <property type="match status" value="1"/>
</dbReference>
<feature type="binding site" evidence="3">
    <location>
        <position position="130"/>
    </location>
    <ligand>
        <name>a divalent metal cation</name>
        <dbReference type="ChEBI" id="CHEBI:60240"/>
    </ligand>
</feature>
<feature type="binding site" evidence="3">
    <location>
        <position position="126"/>
    </location>
    <ligand>
        <name>a divalent metal cation</name>
        <dbReference type="ChEBI" id="CHEBI:60240"/>
    </ligand>
</feature>
<reference evidence="4 5" key="1">
    <citation type="submission" date="2016-10" db="EMBL/GenBank/DDBJ databases">
        <authorList>
            <person name="de Groot N.N."/>
        </authorList>
    </citation>
    <scope>NUCLEOTIDE SEQUENCE [LARGE SCALE GENOMIC DNA]</scope>
    <source>
        <strain evidence="4 5">DSM 1801</strain>
    </source>
</reference>
<dbReference type="Gene3D" id="1.20.120.450">
    <property type="entry name" value="dinb family like domain"/>
    <property type="match status" value="1"/>
</dbReference>
<keyword evidence="5" id="KW-1185">Reference proteome</keyword>
<evidence type="ECO:0000313" key="5">
    <source>
        <dbReference type="Proteomes" id="UP000199800"/>
    </source>
</evidence>
<organism evidence="4 5">
    <name type="scientific">[Clostridium] polysaccharolyticum</name>
    <dbReference type="NCBI Taxonomy" id="29364"/>
    <lineage>
        <taxon>Bacteria</taxon>
        <taxon>Bacillati</taxon>
        <taxon>Bacillota</taxon>
        <taxon>Clostridia</taxon>
        <taxon>Lachnospirales</taxon>
        <taxon>Lachnospiraceae</taxon>
    </lineage>
</organism>
<evidence type="ECO:0000256" key="3">
    <source>
        <dbReference type="PIRSR" id="PIRSR607837-1"/>
    </source>
</evidence>
<evidence type="ECO:0000313" key="4">
    <source>
        <dbReference type="EMBL" id="SES78064.1"/>
    </source>
</evidence>